<evidence type="ECO:0000256" key="3">
    <source>
        <dbReference type="SAM" id="SignalP"/>
    </source>
</evidence>
<dbReference type="Gene3D" id="2.60.120.260">
    <property type="entry name" value="Galactose-binding domain-like"/>
    <property type="match status" value="1"/>
</dbReference>
<dbReference type="Proteomes" id="UP000076722">
    <property type="component" value="Unassembled WGS sequence"/>
</dbReference>
<feature type="compositionally biased region" description="Polar residues" evidence="1">
    <location>
        <begin position="290"/>
        <end position="305"/>
    </location>
</feature>
<feature type="region of interest" description="Disordered" evidence="1">
    <location>
        <begin position="342"/>
        <end position="367"/>
    </location>
</feature>
<sequence length="501" mass="50903">MTRWVSRRHRNAALASLLLANNGAADQNVTATNDQVSWSSGWHPTDSNCSSSTTPHASSSTSSPLSFAFNGTSVYVMVLRNSTSGVYTLSVDNEPSTSIDTWSSSSHGTCDLQLAAEGLSPGPHTLSISYNGSSPHQSAAGPSFVEIDGFLTTVPPIPSSSNSSVPYSALSPPKHSNLSLTAGGLVGAAGLLLSAAVLVVVWWRKRPLYVEGIGYSRAPRHPPSGSQVADTDGELEHGTSMTNASQDSPSATQSAIPAPPPPTLALLNPFPGPRKTDFDPDTVGGPGRSPYQSHTSSVLSNQPTRGTYLTPVSPYSPLGSMYPGGINIGGVGGMGGVGGIGVGSSGKSTNGDGESRQRLVRSMGSATSTSTSAASALSATTSGTIASTSASGAGNTPTLIPPPSSYPNSSAAPSGSLSGYTPGYGLGSAAPLSSSDFEEPEIARVPRRKEREDAEWSGSASDFSALMMARTRSSTRSANSAASGKSKRGGLMKDFTGIGGG</sequence>
<name>A0A164NJR9_9AGAM</name>
<feature type="compositionally biased region" description="Low complexity" evidence="1">
    <location>
        <begin position="386"/>
        <end position="396"/>
    </location>
</feature>
<feature type="compositionally biased region" description="Basic and acidic residues" evidence="1">
    <location>
        <begin position="441"/>
        <end position="454"/>
    </location>
</feature>
<feature type="signal peptide" evidence="3">
    <location>
        <begin position="1"/>
        <end position="25"/>
    </location>
</feature>
<evidence type="ECO:0000256" key="2">
    <source>
        <dbReference type="SAM" id="Phobius"/>
    </source>
</evidence>
<feature type="chain" id="PRO_5007852044" evidence="3">
    <location>
        <begin position="26"/>
        <end position="501"/>
    </location>
</feature>
<feature type="compositionally biased region" description="Polar residues" evidence="1">
    <location>
        <begin position="35"/>
        <end position="46"/>
    </location>
</feature>
<feature type="region of interest" description="Disordered" evidence="1">
    <location>
        <begin position="386"/>
        <end position="414"/>
    </location>
</feature>
<feature type="region of interest" description="Disordered" evidence="1">
    <location>
        <begin position="429"/>
        <end position="501"/>
    </location>
</feature>
<keyword evidence="3" id="KW-0732">Signal</keyword>
<evidence type="ECO:0000313" key="5">
    <source>
        <dbReference type="Proteomes" id="UP000076722"/>
    </source>
</evidence>
<reference evidence="4 5" key="1">
    <citation type="journal article" date="2016" name="Mol. Biol. Evol.">
        <title>Comparative Genomics of Early-Diverging Mushroom-Forming Fungi Provides Insights into the Origins of Lignocellulose Decay Capabilities.</title>
        <authorList>
            <person name="Nagy L.G."/>
            <person name="Riley R."/>
            <person name="Tritt A."/>
            <person name="Adam C."/>
            <person name="Daum C."/>
            <person name="Floudas D."/>
            <person name="Sun H."/>
            <person name="Yadav J.S."/>
            <person name="Pangilinan J."/>
            <person name="Larsson K.H."/>
            <person name="Matsuura K."/>
            <person name="Barry K."/>
            <person name="Labutti K."/>
            <person name="Kuo R."/>
            <person name="Ohm R.A."/>
            <person name="Bhattacharya S.S."/>
            <person name="Shirouzu T."/>
            <person name="Yoshinaga Y."/>
            <person name="Martin F.M."/>
            <person name="Grigoriev I.V."/>
            <person name="Hibbett D.S."/>
        </authorList>
    </citation>
    <scope>NUCLEOTIDE SEQUENCE [LARGE SCALE GENOMIC DNA]</scope>
    <source>
        <strain evidence="4 5">HHB9708</strain>
    </source>
</reference>
<organism evidence="4 5">
    <name type="scientific">Sistotremastrum niveocremeum HHB9708</name>
    <dbReference type="NCBI Taxonomy" id="1314777"/>
    <lineage>
        <taxon>Eukaryota</taxon>
        <taxon>Fungi</taxon>
        <taxon>Dikarya</taxon>
        <taxon>Basidiomycota</taxon>
        <taxon>Agaricomycotina</taxon>
        <taxon>Agaricomycetes</taxon>
        <taxon>Sistotremastrales</taxon>
        <taxon>Sistotremastraceae</taxon>
        <taxon>Sertulicium</taxon>
        <taxon>Sertulicium niveocremeum</taxon>
    </lineage>
</organism>
<proteinExistence type="predicted"/>
<feature type="region of interest" description="Disordered" evidence="1">
    <location>
        <begin position="214"/>
        <end position="305"/>
    </location>
</feature>
<dbReference type="EMBL" id="KV419444">
    <property type="protein sequence ID" value="KZS87774.1"/>
    <property type="molecule type" value="Genomic_DNA"/>
</dbReference>
<keyword evidence="5" id="KW-1185">Reference proteome</keyword>
<dbReference type="AlphaFoldDB" id="A0A164NJR9"/>
<gene>
    <name evidence="4" type="ORF">SISNIDRAFT_460532</name>
</gene>
<evidence type="ECO:0000313" key="4">
    <source>
        <dbReference type="EMBL" id="KZS87774.1"/>
    </source>
</evidence>
<evidence type="ECO:0000256" key="1">
    <source>
        <dbReference type="SAM" id="MobiDB-lite"/>
    </source>
</evidence>
<accession>A0A164NJR9</accession>
<keyword evidence="2" id="KW-0472">Membrane</keyword>
<feature type="transmembrane region" description="Helical" evidence="2">
    <location>
        <begin position="180"/>
        <end position="203"/>
    </location>
</feature>
<feature type="region of interest" description="Disordered" evidence="1">
    <location>
        <begin position="35"/>
        <end position="63"/>
    </location>
</feature>
<protein>
    <submittedName>
        <fullName evidence="4">Uncharacterized protein</fullName>
    </submittedName>
</protein>
<keyword evidence="2" id="KW-1133">Transmembrane helix</keyword>
<feature type="compositionally biased region" description="Low complexity" evidence="1">
    <location>
        <begin position="47"/>
        <end position="63"/>
    </location>
</feature>
<feature type="compositionally biased region" description="Low complexity" evidence="1">
    <location>
        <begin position="469"/>
        <end position="483"/>
    </location>
</feature>
<keyword evidence="2" id="KW-0812">Transmembrane</keyword>